<comment type="caution">
    <text evidence="1">The sequence shown here is derived from an EMBL/GenBank/DDBJ whole genome shotgun (WGS) entry which is preliminary data.</text>
</comment>
<sequence length="51" mass="5914">MYVIYDELAGNIKLVEEFFDEIIFEVTVYAKCEVAVMIDFLLLYANITTLS</sequence>
<organism evidence="1 2">
    <name type="scientific">Enterococcus raffinosus</name>
    <dbReference type="NCBI Taxonomy" id="71452"/>
    <lineage>
        <taxon>Bacteria</taxon>
        <taxon>Bacillati</taxon>
        <taxon>Bacillota</taxon>
        <taxon>Bacilli</taxon>
        <taxon>Lactobacillales</taxon>
        <taxon>Enterococcaceae</taxon>
        <taxon>Enterococcus</taxon>
    </lineage>
</organism>
<proteinExistence type="predicted"/>
<dbReference type="AlphaFoldDB" id="A0AAW8TFW5"/>
<dbReference type="EMBL" id="JARPXL010000017">
    <property type="protein sequence ID" value="MDT2545640.1"/>
    <property type="molecule type" value="Genomic_DNA"/>
</dbReference>
<protein>
    <submittedName>
        <fullName evidence="1">Uncharacterized protein</fullName>
    </submittedName>
</protein>
<accession>A0AAW8TFW5</accession>
<dbReference type="Proteomes" id="UP001254770">
    <property type="component" value="Unassembled WGS sequence"/>
</dbReference>
<name>A0AAW8TFW5_9ENTE</name>
<dbReference type="RefSeq" id="WP_311816799.1">
    <property type="nucleotide sequence ID" value="NZ_JARPXG010000016.1"/>
</dbReference>
<gene>
    <name evidence="1" type="ORF">P7D69_14920</name>
</gene>
<evidence type="ECO:0000313" key="1">
    <source>
        <dbReference type="EMBL" id="MDT2545640.1"/>
    </source>
</evidence>
<reference evidence="1" key="1">
    <citation type="submission" date="2023-03" db="EMBL/GenBank/DDBJ databases">
        <authorList>
            <person name="Shen W."/>
            <person name="Cai J."/>
        </authorList>
    </citation>
    <scope>NUCLEOTIDE SEQUENCE</scope>
    <source>
        <strain evidence="1">Y15</strain>
    </source>
</reference>
<evidence type="ECO:0000313" key="2">
    <source>
        <dbReference type="Proteomes" id="UP001254770"/>
    </source>
</evidence>